<dbReference type="EMBL" id="CAJVQC010105128">
    <property type="protein sequence ID" value="CAG8832933.1"/>
    <property type="molecule type" value="Genomic_DNA"/>
</dbReference>
<evidence type="ECO:0000313" key="2">
    <source>
        <dbReference type="Proteomes" id="UP000789920"/>
    </source>
</evidence>
<keyword evidence="2" id="KW-1185">Reference proteome</keyword>
<organism evidence="1 2">
    <name type="scientific">Racocetra persica</name>
    <dbReference type="NCBI Taxonomy" id="160502"/>
    <lineage>
        <taxon>Eukaryota</taxon>
        <taxon>Fungi</taxon>
        <taxon>Fungi incertae sedis</taxon>
        <taxon>Mucoromycota</taxon>
        <taxon>Glomeromycotina</taxon>
        <taxon>Glomeromycetes</taxon>
        <taxon>Diversisporales</taxon>
        <taxon>Gigasporaceae</taxon>
        <taxon>Racocetra</taxon>
    </lineage>
</organism>
<reference evidence="1" key="1">
    <citation type="submission" date="2021-06" db="EMBL/GenBank/DDBJ databases">
        <authorList>
            <person name="Kallberg Y."/>
            <person name="Tangrot J."/>
            <person name="Rosling A."/>
        </authorList>
    </citation>
    <scope>NUCLEOTIDE SEQUENCE</scope>
    <source>
        <strain evidence="1">MA461A</strain>
    </source>
</reference>
<protein>
    <submittedName>
        <fullName evidence="1">15534_t:CDS:1</fullName>
    </submittedName>
</protein>
<dbReference type="Proteomes" id="UP000789920">
    <property type="component" value="Unassembled WGS sequence"/>
</dbReference>
<evidence type="ECO:0000313" key="1">
    <source>
        <dbReference type="EMBL" id="CAG8832933.1"/>
    </source>
</evidence>
<proteinExistence type="predicted"/>
<sequence>MNPDEKETEQTSKNNLPQNNPQQFESSEKEQVSNDVVNSEEQKSSNEELVINRPVTVDDVLSGKITLPKPAPKNYNDYSQQEFLVLSDT</sequence>
<gene>
    <name evidence="1" type="ORF">RPERSI_LOCUS28644</name>
</gene>
<name>A0ACA9SDB9_9GLOM</name>
<accession>A0ACA9SDB9</accession>
<comment type="caution">
    <text evidence="1">The sequence shown here is derived from an EMBL/GenBank/DDBJ whole genome shotgun (WGS) entry which is preliminary data.</text>
</comment>
<feature type="non-terminal residue" evidence="1">
    <location>
        <position position="89"/>
    </location>
</feature>